<keyword evidence="7" id="KW-1185">Reference proteome</keyword>
<dbReference type="InterPro" id="IPR001624">
    <property type="entry name" value="FliE"/>
</dbReference>
<comment type="subcellular location">
    <subcellularLocation>
        <location evidence="1 4">Bacterial flagellum basal body</location>
    </subcellularLocation>
</comment>
<dbReference type="Proteomes" id="UP001524587">
    <property type="component" value="Unassembled WGS sequence"/>
</dbReference>
<keyword evidence="6" id="KW-0966">Cell projection</keyword>
<evidence type="ECO:0000256" key="4">
    <source>
        <dbReference type="HAMAP-Rule" id="MF_00724"/>
    </source>
</evidence>
<comment type="caution">
    <text evidence="6">The sequence shown here is derived from an EMBL/GenBank/DDBJ whole genome shotgun (WGS) entry which is preliminary data.</text>
</comment>
<dbReference type="HAMAP" id="MF_00724">
    <property type="entry name" value="FliE"/>
    <property type="match status" value="1"/>
</dbReference>
<name>A0ABT1W9F5_9PROT</name>
<gene>
    <name evidence="4 6" type="primary">fliE</name>
    <name evidence="6" type="ORF">NFI95_13810</name>
</gene>
<reference evidence="6 7" key="1">
    <citation type="submission" date="2022-06" db="EMBL/GenBank/DDBJ databases">
        <title>Endosaccharibacter gen. nov., sp. nov., endophytic bacteria isolated from sugarcane.</title>
        <authorList>
            <person name="Pitiwittayakul N."/>
            <person name="Yukphan P."/>
            <person name="Charoenyingcharoen P."/>
            <person name="Tanasupawat S."/>
        </authorList>
    </citation>
    <scope>NUCLEOTIDE SEQUENCE [LARGE SCALE GENOMIC DNA]</scope>
    <source>
        <strain evidence="6 7">KSS8</strain>
    </source>
</reference>
<accession>A0ABT1W9F5</accession>
<keyword evidence="6" id="KW-0282">Flagellum</keyword>
<keyword evidence="6" id="KW-0969">Cilium</keyword>
<proteinExistence type="inferred from homology"/>
<evidence type="ECO:0000256" key="5">
    <source>
        <dbReference type="NCBIfam" id="TIGR00205"/>
    </source>
</evidence>
<evidence type="ECO:0000256" key="3">
    <source>
        <dbReference type="ARBA" id="ARBA00023143"/>
    </source>
</evidence>
<sequence length="112" mass="11116">MISDLRMLSSPSAAASAYARVQSGDGISVSPDDVSASSNGGNGFGAVLGNALQSVVSSGHAADSAAAAGISGHGNLTQVVMAVSQAQMALQTTTAIRDKVVSAYQDIMKMSI</sequence>
<organism evidence="6 7">
    <name type="scientific">Endosaccharibacter trunci</name>
    <dbReference type="NCBI Taxonomy" id="2812733"/>
    <lineage>
        <taxon>Bacteria</taxon>
        <taxon>Pseudomonadati</taxon>
        <taxon>Pseudomonadota</taxon>
        <taxon>Alphaproteobacteria</taxon>
        <taxon>Acetobacterales</taxon>
        <taxon>Acetobacteraceae</taxon>
        <taxon>Endosaccharibacter</taxon>
    </lineage>
</organism>
<dbReference type="PRINTS" id="PR01006">
    <property type="entry name" value="FLGHOOKFLIE"/>
</dbReference>
<dbReference type="Pfam" id="PF02049">
    <property type="entry name" value="FliE"/>
    <property type="match status" value="1"/>
</dbReference>
<dbReference type="PANTHER" id="PTHR34653">
    <property type="match status" value="1"/>
</dbReference>
<evidence type="ECO:0000256" key="1">
    <source>
        <dbReference type="ARBA" id="ARBA00004117"/>
    </source>
</evidence>
<keyword evidence="3 4" id="KW-0975">Bacterial flagellum</keyword>
<evidence type="ECO:0000313" key="6">
    <source>
        <dbReference type="EMBL" id="MCQ8279517.1"/>
    </source>
</evidence>
<evidence type="ECO:0000256" key="2">
    <source>
        <dbReference type="ARBA" id="ARBA00009272"/>
    </source>
</evidence>
<dbReference type="EMBL" id="JAMSKV010000013">
    <property type="protein sequence ID" value="MCQ8279517.1"/>
    <property type="molecule type" value="Genomic_DNA"/>
</dbReference>
<comment type="similarity">
    <text evidence="2 4">Belongs to the FliE family.</text>
</comment>
<dbReference type="PANTHER" id="PTHR34653:SF1">
    <property type="entry name" value="FLAGELLAR HOOK-BASAL BODY COMPLEX PROTEIN FLIE"/>
    <property type="match status" value="1"/>
</dbReference>
<protein>
    <recommendedName>
        <fullName evidence="4 5">Flagellar hook-basal body complex protein FliE</fullName>
    </recommendedName>
</protein>
<dbReference type="RefSeq" id="WP_422865002.1">
    <property type="nucleotide sequence ID" value="NZ_JAMSKV010000013.1"/>
</dbReference>
<evidence type="ECO:0000313" key="7">
    <source>
        <dbReference type="Proteomes" id="UP001524587"/>
    </source>
</evidence>
<dbReference type="NCBIfam" id="TIGR00205">
    <property type="entry name" value="fliE"/>
    <property type="match status" value="1"/>
</dbReference>